<comment type="similarity">
    <text evidence="3 10">Belongs to the IPP transferase family.</text>
</comment>
<feature type="region of interest" description="Interaction with substrate tRNA" evidence="10">
    <location>
        <begin position="53"/>
        <end position="56"/>
    </location>
</feature>
<comment type="function">
    <text evidence="2 10">Catalyzes the transfer of a dimethylallyl group onto the adenine at position 37 in tRNAs that read codons beginning with uridine, leading to the formation of N6-(dimethylallyl)adenosine (i(6)A).</text>
</comment>
<feature type="site" description="Interaction with substrate tRNA" evidence="10">
    <location>
        <position position="140"/>
    </location>
</feature>
<reference evidence="11 12" key="1">
    <citation type="submission" date="2013-08" db="EMBL/GenBank/DDBJ databases">
        <authorList>
            <person name="Weinstock G."/>
            <person name="Sodergren E."/>
            <person name="Wylie T."/>
            <person name="Fulton L."/>
            <person name="Fulton R."/>
            <person name="Fronick C."/>
            <person name="O'Laughlin M."/>
            <person name="Godfrey J."/>
            <person name="Miner T."/>
            <person name="Herter B."/>
            <person name="Appelbaum E."/>
            <person name="Cordes M."/>
            <person name="Lek S."/>
            <person name="Wollam A."/>
            <person name="Pepin K.H."/>
            <person name="Palsikar V.B."/>
            <person name="Mitreva M."/>
            <person name="Wilson R.K."/>
        </authorList>
    </citation>
    <scope>NUCLEOTIDE SEQUENCE [LARGE SCALE GENOMIC DNA]</scope>
    <source>
        <strain evidence="11 12">ATCC 700332</strain>
    </source>
</reference>
<evidence type="ECO:0000256" key="2">
    <source>
        <dbReference type="ARBA" id="ARBA00003213"/>
    </source>
</evidence>
<dbReference type="PANTHER" id="PTHR11088:SF60">
    <property type="entry name" value="TRNA DIMETHYLALLYLTRANSFERASE"/>
    <property type="match status" value="1"/>
</dbReference>
<evidence type="ECO:0000256" key="5">
    <source>
        <dbReference type="ARBA" id="ARBA00022694"/>
    </source>
</evidence>
<comment type="catalytic activity">
    <reaction evidence="9 10">
        <text>adenosine(37) in tRNA + dimethylallyl diphosphate = N(6)-dimethylallyladenosine(37) in tRNA + diphosphate</text>
        <dbReference type="Rhea" id="RHEA:26482"/>
        <dbReference type="Rhea" id="RHEA-COMP:10162"/>
        <dbReference type="Rhea" id="RHEA-COMP:10375"/>
        <dbReference type="ChEBI" id="CHEBI:33019"/>
        <dbReference type="ChEBI" id="CHEBI:57623"/>
        <dbReference type="ChEBI" id="CHEBI:74411"/>
        <dbReference type="ChEBI" id="CHEBI:74415"/>
        <dbReference type="EC" id="2.5.1.75"/>
    </reaction>
</comment>
<dbReference type="PANTHER" id="PTHR11088">
    <property type="entry name" value="TRNA DIMETHYLALLYLTRANSFERASE"/>
    <property type="match status" value="1"/>
</dbReference>
<dbReference type="Gene3D" id="3.40.50.300">
    <property type="entry name" value="P-loop containing nucleotide triphosphate hydrolases"/>
    <property type="match status" value="1"/>
</dbReference>
<comment type="subunit">
    <text evidence="10">Monomer.</text>
</comment>
<comment type="caution">
    <text evidence="11">The sequence shown here is derived from an EMBL/GenBank/DDBJ whole genome shotgun (WGS) entry which is preliminary data.</text>
</comment>
<dbReference type="InterPro" id="IPR039657">
    <property type="entry name" value="Dimethylallyltransferase"/>
</dbReference>
<keyword evidence="8 10" id="KW-0460">Magnesium</keyword>
<comment type="cofactor">
    <cofactor evidence="1 10">
        <name>Mg(2+)</name>
        <dbReference type="ChEBI" id="CHEBI:18420"/>
    </cofactor>
</comment>
<keyword evidence="4 10" id="KW-0808">Transferase</keyword>
<keyword evidence="12" id="KW-1185">Reference proteome</keyword>
<evidence type="ECO:0000256" key="9">
    <source>
        <dbReference type="ARBA" id="ARBA00049563"/>
    </source>
</evidence>
<feature type="binding site" evidence="10">
    <location>
        <begin position="30"/>
        <end position="35"/>
    </location>
    <ligand>
        <name>substrate</name>
    </ligand>
</feature>
<dbReference type="HAMAP" id="MF_00185">
    <property type="entry name" value="IPP_trans"/>
    <property type="match status" value="1"/>
</dbReference>
<evidence type="ECO:0000256" key="4">
    <source>
        <dbReference type="ARBA" id="ARBA00022679"/>
    </source>
</evidence>
<evidence type="ECO:0000313" key="11">
    <source>
        <dbReference type="EMBL" id="ERJ93126.1"/>
    </source>
</evidence>
<dbReference type="EMBL" id="AWVH01000030">
    <property type="protein sequence ID" value="ERJ93126.1"/>
    <property type="molecule type" value="Genomic_DNA"/>
</dbReference>
<evidence type="ECO:0000256" key="8">
    <source>
        <dbReference type="ARBA" id="ARBA00022842"/>
    </source>
</evidence>
<keyword evidence="5 10" id="KW-0819">tRNA processing</keyword>
<gene>
    <name evidence="10" type="primary">miaA</name>
    <name evidence="11" type="ORF">HMPREF9193_01126</name>
</gene>
<keyword evidence="6 10" id="KW-0547">Nucleotide-binding</keyword>
<dbReference type="Proteomes" id="UP000016649">
    <property type="component" value="Unassembled WGS sequence"/>
</dbReference>
<keyword evidence="7 10" id="KW-0067">ATP-binding</keyword>
<evidence type="ECO:0000313" key="12">
    <source>
        <dbReference type="Proteomes" id="UP000016649"/>
    </source>
</evidence>
<evidence type="ECO:0000256" key="3">
    <source>
        <dbReference type="ARBA" id="ARBA00005842"/>
    </source>
</evidence>
<feature type="binding site" evidence="10">
    <location>
        <begin position="28"/>
        <end position="35"/>
    </location>
    <ligand>
        <name>ATP</name>
        <dbReference type="ChEBI" id="CHEBI:30616"/>
    </ligand>
</feature>
<dbReference type="SUPFAM" id="SSF52540">
    <property type="entry name" value="P-loop containing nucleoside triphosphate hydrolases"/>
    <property type="match status" value="1"/>
</dbReference>
<evidence type="ECO:0000256" key="10">
    <source>
        <dbReference type="HAMAP-Rule" id="MF_00185"/>
    </source>
</evidence>
<evidence type="ECO:0000256" key="1">
    <source>
        <dbReference type="ARBA" id="ARBA00001946"/>
    </source>
</evidence>
<organism evidence="11 12">
    <name type="scientific">Treponema lecithinolyticum ATCC 700332</name>
    <dbReference type="NCBI Taxonomy" id="1321815"/>
    <lineage>
        <taxon>Bacteria</taxon>
        <taxon>Pseudomonadati</taxon>
        <taxon>Spirochaetota</taxon>
        <taxon>Spirochaetia</taxon>
        <taxon>Spirochaetales</taxon>
        <taxon>Treponemataceae</taxon>
        <taxon>Treponema</taxon>
    </lineage>
</organism>
<evidence type="ECO:0000256" key="7">
    <source>
        <dbReference type="ARBA" id="ARBA00022840"/>
    </source>
</evidence>
<dbReference type="InterPro" id="IPR018022">
    <property type="entry name" value="IPT"/>
</dbReference>
<protein>
    <recommendedName>
        <fullName evidence="10">tRNA dimethylallyltransferase</fullName>
        <ecNumber evidence="10">2.5.1.75</ecNumber>
    </recommendedName>
    <alternativeName>
        <fullName evidence="10">Dimethylallyl diphosphate:tRNA dimethylallyltransferase</fullName>
        <shortName evidence="10">DMAPP:tRNA dimethylallyltransferase</shortName>
        <shortName evidence="10">DMATase</shortName>
    </alternativeName>
    <alternativeName>
        <fullName evidence="10">Isopentenyl-diphosphate:tRNA isopentenyltransferase</fullName>
        <shortName evidence="10">IPP transferase</shortName>
        <shortName evidence="10">IPPT</shortName>
        <shortName evidence="10">IPTase</shortName>
    </alternativeName>
</protein>
<name>A0ABN0NYP0_TRELE</name>
<sequence length="370" mass="41896">MPGAVAVNTLKKTALGLPENVNCLVVLGPTAVGKTALAVRLAEHFGGEILSCDSRQVYRGLDIGSGKDLCEYTVPYHLIDITDLSKEYSVFDYQKDFYRAFTDVISRGKLPIIAGGTGLYIDSVVRSYHMQCVPENTELRKRLAYLSDEKLIVLLRDLKRFAGSDLHNSTDITQRKRLIRAIEIETYNAESGEAKTQTNCVGNTEAKKQSNITRSSNKSGIPEVRPFILGTSFPRDILRHFIRRRLKERMQNGLIEEVENLHRSAPGMADGVSWERFDRLGLEYRFVSQFLQKGDFSKQAKEELETRLGIAIGQFAKRQETWFRGMEKKGVVIHHLAHDGSEKDCSVERRFAYALVLLEKAAQEHSRRLQ</sequence>
<feature type="site" description="Interaction with substrate tRNA" evidence="10">
    <location>
        <position position="117"/>
    </location>
</feature>
<evidence type="ECO:0000256" key="6">
    <source>
        <dbReference type="ARBA" id="ARBA00022741"/>
    </source>
</evidence>
<dbReference type="InterPro" id="IPR027417">
    <property type="entry name" value="P-loop_NTPase"/>
</dbReference>
<accession>A0ABN0NYP0</accession>
<dbReference type="Pfam" id="PF01715">
    <property type="entry name" value="IPPT"/>
    <property type="match status" value="1"/>
</dbReference>
<proteinExistence type="inferred from homology"/>
<comment type="caution">
    <text evidence="10">Lacks conserved residue(s) required for the propagation of feature annotation.</text>
</comment>
<dbReference type="EC" id="2.5.1.75" evidence="10"/>